<evidence type="ECO:0000313" key="3">
    <source>
        <dbReference type="EMBL" id="CUS78922.1"/>
    </source>
</evidence>
<accession>A0A0P1MS02</accession>
<dbReference type="Proteomes" id="UP000182200">
    <property type="component" value="Unassembled WGS sequence"/>
</dbReference>
<proteinExistence type="predicted"/>
<dbReference type="Gene3D" id="3.40.920.10">
    <property type="entry name" value="Pyruvate-ferredoxin oxidoreductase, PFOR, domain III"/>
    <property type="match status" value="1"/>
</dbReference>
<protein>
    <submittedName>
        <fullName evidence="4">Pyruvate ferredoxin oxidoreductase, gamma subunit</fullName>
    </submittedName>
</protein>
<evidence type="ECO:0000259" key="2">
    <source>
        <dbReference type="Pfam" id="PF01558"/>
    </source>
</evidence>
<dbReference type="Proteomes" id="UP000182011">
    <property type="component" value="Unassembled WGS sequence"/>
</dbReference>
<sequence>MIEIRWHGRGGQGAKTAAMLFAETAIEEGKFAQGFPEYGPERMGAPVKGFTRIDDKPIRIHSGIENPRVVVVLDQTLLETIDVTEGMPEDGILIINTEKSPEQIRKQFGIKKGKIYTVNATKIALDTIGRPIPNTVMLGALIKVTGVLDLDTLLKNIVKKFSKKFSDKVVEGNVQAIKKAFEEVKGE</sequence>
<keyword evidence="6" id="KW-1185">Reference proteome</keyword>
<evidence type="ECO:0000313" key="5">
    <source>
        <dbReference type="Proteomes" id="UP000182011"/>
    </source>
</evidence>
<accession>A0A0P1LCA1</accession>
<dbReference type="AlphaFoldDB" id="A0A0P1LY38"/>
<organism evidence="4 5">
    <name type="scientific">Candidatus Kryptonium thompsonii</name>
    <dbReference type="NCBI Taxonomy" id="1633631"/>
    <lineage>
        <taxon>Bacteria</taxon>
        <taxon>Pseudomonadati</taxon>
        <taxon>Candidatus Kryptoniota</taxon>
        <taxon>Candidatus Kryptonium</taxon>
    </lineage>
</organism>
<reference evidence="4 5" key="2">
    <citation type="submission" date="2015-11" db="EMBL/GenBank/DDBJ databases">
        <authorList>
            <person name="Zhang Y."/>
            <person name="Guo Z."/>
        </authorList>
    </citation>
    <scope>NUCLEOTIDE SEQUENCE [LARGE SCALE GENOMIC DNA]</scope>
    <source>
        <strain evidence="4">JGI-4</strain>
    </source>
</reference>
<dbReference type="STRING" id="1633631.GCA_001442925_00825"/>
<dbReference type="InterPro" id="IPR011894">
    <property type="entry name" value="PorC_KorC"/>
</dbReference>
<dbReference type="InterPro" id="IPR002869">
    <property type="entry name" value="Pyrv_flavodox_OxRed_cen"/>
</dbReference>
<dbReference type="PANTHER" id="PTHR43366:SF1">
    <property type="entry name" value="PYRUVATE SYNTHASE SUBUNIT PORC"/>
    <property type="match status" value="1"/>
</dbReference>
<dbReference type="InterPro" id="IPR019752">
    <property type="entry name" value="Pyrv/ketoisovalerate_OxRed_cat"/>
</dbReference>
<accession>A0A0P1NZ16</accession>
<dbReference type="EMBL" id="CZVI01000002">
    <property type="protein sequence ID" value="CUS78922.1"/>
    <property type="molecule type" value="Genomic_DNA"/>
</dbReference>
<evidence type="ECO:0000256" key="1">
    <source>
        <dbReference type="ARBA" id="ARBA00023002"/>
    </source>
</evidence>
<dbReference type="Pfam" id="PF01558">
    <property type="entry name" value="POR"/>
    <property type="match status" value="1"/>
</dbReference>
<name>A0A0P1LY38_9BACT</name>
<accession>A0A0P1P6D8</accession>
<dbReference type="SUPFAM" id="SSF53323">
    <property type="entry name" value="Pyruvate-ferredoxin oxidoreductase, PFOR, domain III"/>
    <property type="match status" value="1"/>
</dbReference>
<reference evidence="3 6" key="1">
    <citation type="submission" date="2015-11" db="EMBL/GenBank/DDBJ databases">
        <authorList>
            <person name="Varghese N."/>
        </authorList>
    </citation>
    <scope>NUCLEOTIDE SEQUENCE [LARGE SCALE GENOMIC DNA]</scope>
    <source>
        <strain evidence="3 6">JGI-8</strain>
    </source>
</reference>
<dbReference type="GO" id="GO:0016625">
    <property type="term" value="F:oxidoreductase activity, acting on the aldehyde or oxo group of donors, iron-sulfur protein as acceptor"/>
    <property type="evidence" value="ECO:0007669"/>
    <property type="project" value="InterPro"/>
</dbReference>
<dbReference type="InterPro" id="IPR051626">
    <property type="entry name" value="Oxidoreductase_gamma_subunit"/>
</dbReference>
<dbReference type="RefSeq" id="WP_047134940.1">
    <property type="nucleotide sequence ID" value="NZ_CZVI01000002.1"/>
</dbReference>
<dbReference type="NCBIfam" id="TIGR02175">
    <property type="entry name" value="PorC_KorC"/>
    <property type="match status" value="1"/>
</dbReference>
<evidence type="ECO:0000313" key="4">
    <source>
        <dbReference type="EMBL" id="CUU03727.1"/>
    </source>
</evidence>
<accession>A0A0P1LGF0</accession>
<keyword evidence="4" id="KW-0670">Pyruvate</keyword>
<keyword evidence="1" id="KW-0560">Oxidoreductase</keyword>
<dbReference type="EMBL" id="FAOP01000004">
    <property type="protein sequence ID" value="CUU03727.1"/>
    <property type="molecule type" value="Genomic_DNA"/>
</dbReference>
<feature type="domain" description="Pyruvate/ketoisovalerate oxidoreductase catalytic" evidence="2">
    <location>
        <begin position="10"/>
        <end position="182"/>
    </location>
</feature>
<dbReference type="PANTHER" id="PTHR43366">
    <property type="entry name" value="PYRUVATE SYNTHASE SUBUNIT PORC"/>
    <property type="match status" value="1"/>
</dbReference>
<accession>A0A0P1LY38</accession>
<accession>A0A0S4N0G7</accession>
<evidence type="ECO:0000313" key="6">
    <source>
        <dbReference type="Proteomes" id="UP000182200"/>
    </source>
</evidence>
<dbReference type="OrthoDB" id="9794954at2"/>
<gene>
    <name evidence="4" type="ORF">JGI4_00826</name>
    <name evidence="3" type="ORF">JGI8_00261</name>
</gene>